<comment type="caution">
    <text evidence="1">The sequence shown here is derived from an EMBL/GenBank/DDBJ whole genome shotgun (WGS) entry which is preliminary data.</text>
</comment>
<dbReference type="EMBL" id="CM056743">
    <property type="protein sequence ID" value="KAJ8669329.1"/>
    <property type="molecule type" value="Genomic_DNA"/>
</dbReference>
<evidence type="ECO:0000313" key="2">
    <source>
        <dbReference type="Proteomes" id="UP001239111"/>
    </source>
</evidence>
<name>A0ACC2NE36_9HYME</name>
<proteinExistence type="predicted"/>
<protein>
    <submittedName>
        <fullName evidence="1">Uncharacterized protein</fullName>
    </submittedName>
</protein>
<gene>
    <name evidence="1" type="ORF">QAD02_000588</name>
</gene>
<sequence>MHFGTIIFTAEFLFVTLASNLETAYEWRHVDYLWPSSKQRQEAIRSGNYEIGSPVITDVDVSEDKRVFVSLTGSQVPARLAVVTNHVGPSGPLLQPYPSWNWTDRNDCNSIITPSRIEIDNCNRLWIIDSAQTGMKKKHCEPKLLGFDLGTDKLITKVEIPQDVAININTNRSLFTNIRVETHGESCEMTTVILAKDDKGLPYVSGIKVIPQKVFGEEQVWLITNRVLLHNAHTNRNAKEINFRILRSPVKKLITKTKCEMPFETRYELGTMPGHLK</sequence>
<dbReference type="Proteomes" id="UP001239111">
    <property type="component" value="Chromosome 3"/>
</dbReference>
<evidence type="ECO:0000313" key="1">
    <source>
        <dbReference type="EMBL" id="KAJ8669329.1"/>
    </source>
</evidence>
<accession>A0ACC2NE36</accession>
<reference evidence="1" key="1">
    <citation type="submission" date="2023-04" db="EMBL/GenBank/DDBJ databases">
        <title>A chromosome-level genome assembly of the parasitoid wasp Eretmocerus hayati.</title>
        <authorList>
            <person name="Zhong Y."/>
            <person name="Liu S."/>
            <person name="Liu Y."/>
        </authorList>
    </citation>
    <scope>NUCLEOTIDE SEQUENCE</scope>
    <source>
        <strain evidence="1">ZJU_SS_LIU_2023</strain>
    </source>
</reference>
<organism evidence="1 2">
    <name type="scientific">Eretmocerus hayati</name>
    <dbReference type="NCBI Taxonomy" id="131215"/>
    <lineage>
        <taxon>Eukaryota</taxon>
        <taxon>Metazoa</taxon>
        <taxon>Ecdysozoa</taxon>
        <taxon>Arthropoda</taxon>
        <taxon>Hexapoda</taxon>
        <taxon>Insecta</taxon>
        <taxon>Pterygota</taxon>
        <taxon>Neoptera</taxon>
        <taxon>Endopterygota</taxon>
        <taxon>Hymenoptera</taxon>
        <taxon>Apocrita</taxon>
        <taxon>Proctotrupomorpha</taxon>
        <taxon>Chalcidoidea</taxon>
        <taxon>Aphelinidae</taxon>
        <taxon>Aphelininae</taxon>
        <taxon>Eretmocerus</taxon>
    </lineage>
</organism>
<keyword evidence="2" id="KW-1185">Reference proteome</keyword>